<evidence type="ECO:0000256" key="1">
    <source>
        <dbReference type="ARBA" id="ARBA00004286"/>
    </source>
</evidence>
<evidence type="ECO:0000256" key="2">
    <source>
        <dbReference type="ARBA" id="ARBA00022454"/>
    </source>
</evidence>
<keyword evidence="4" id="KW-0808">Transferase</keyword>
<dbReference type="PANTHER" id="PTHR46223">
    <property type="entry name" value="HISTONE-LYSINE N-METHYLTRANSFERASE SUV39H"/>
    <property type="match status" value="1"/>
</dbReference>
<dbReference type="InterPro" id="IPR001214">
    <property type="entry name" value="SET_dom"/>
</dbReference>
<evidence type="ECO:0000256" key="4">
    <source>
        <dbReference type="ARBA" id="ARBA00022679"/>
    </source>
</evidence>
<keyword evidence="2" id="KW-0158">Chromosome</keyword>
<evidence type="ECO:0000256" key="7">
    <source>
        <dbReference type="ARBA" id="ARBA00022833"/>
    </source>
</evidence>
<dbReference type="PANTHER" id="PTHR46223:SF3">
    <property type="entry name" value="HISTONE-LYSINE N-METHYLTRANSFERASE SET-23"/>
    <property type="match status" value="1"/>
</dbReference>
<evidence type="ECO:0000256" key="3">
    <source>
        <dbReference type="ARBA" id="ARBA00022603"/>
    </source>
</evidence>
<dbReference type="OrthoDB" id="5792673at2759"/>
<evidence type="ECO:0000256" key="5">
    <source>
        <dbReference type="ARBA" id="ARBA00022691"/>
    </source>
</evidence>
<feature type="domain" description="Post-SET" evidence="9">
    <location>
        <begin position="317"/>
        <end position="333"/>
    </location>
</feature>
<keyword evidence="6" id="KW-0479">Metal-binding</keyword>
<evidence type="ECO:0008006" key="12">
    <source>
        <dbReference type="Google" id="ProtNLM"/>
    </source>
</evidence>
<dbReference type="SMR" id="A0A8T3ALV1"/>
<reference evidence="10" key="1">
    <citation type="journal article" date="2022" name="Front. Genet.">
        <title>Chromosome-Scale Assembly of the Dendrobium nobile Genome Provides Insights Into the Molecular Mechanism of the Biosynthesis of the Medicinal Active Ingredient of Dendrobium.</title>
        <authorList>
            <person name="Xu Q."/>
            <person name="Niu S.-C."/>
            <person name="Li K.-L."/>
            <person name="Zheng P.-J."/>
            <person name="Zhang X.-J."/>
            <person name="Jia Y."/>
            <person name="Liu Y."/>
            <person name="Niu Y.-X."/>
            <person name="Yu L.-H."/>
            <person name="Chen D.-F."/>
            <person name="Zhang G.-Q."/>
        </authorList>
    </citation>
    <scope>NUCLEOTIDE SEQUENCE</scope>
    <source>
        <tissue evidence="10">Leaf</tissue>
    </source>
</reference>
<dbReference type="GO" id="GO:0032259">
    <property type="term" value="P:methylation"/>
    <property type="evidence" value="ECO:0007669"/>
    <property type="project" value="UniProtKB-KW"/>
</dbReference>
<feature type="domain" description="SET" evidence="8">
    <location>
        <begin position="178"/>
        <end position="310"/>
    </location>
</feature>
<sequence length="337" mass="36541">MSKMTKQTTGEAESLEQWAILVLPWLPPSALAAAASTCRSLRCVAAAVNSRRVADAARGLEIYPIPFHNPTSDPTPYSYFLYSRFPFSSPPPFFQSWGGNLSRPATNPFSLANFISSVTTVSFFSGCDCVNCSIDRGCPCSGFDDGGGIGVGSLRECGVHCSCGLECVNRTTQRGIGVRIKIVRDLKKGWGLHADQVLNRGEFICEYAGEFVTTEEARRRLQTYDELASTNKLSPALLVVREHLPSGKACLRVNIDATKIGNVARFINHSCDGGNLMVVLVRISGSFLPRLCFFAALDISEGEELTFSYGDTHLRPNGLPCFCGKEACVGVLPSEET</sequence>
<dbReference type="Proteomes" id="UP000829196">
    <property type="component" value="Unassembled WGS sequence"/>
</dbReference>
<proteinExistence type="predicted"/>
<comment type="caution">
    <text evidence="10">The sequence shown here is derived from an EMBL/GenBank/DDBJ whole genome shotgun (WGS) entry which is preliminary data.</text>
</comment>
<gene>
    <name evidence="10" type="ORF">KFK09_020777</name>
</gene>
<evidence type="ECO:0000313" key="10">
    <source>
        <dbReference type="EMBL" id="KAI0497546.1"/>
    </source>
</evidence>
<keyword evidence="7" id="KW-0862">Zinc</keyword>
<dbReference type="PROSITE" id="PS50868">
    <property type="entry name" value="POST_SET"/>
    <property type="match status" value="1"/>
</dbReference>
<organism evidence="10 11">
    <name type="scientific">Dendrobium nobile</name>
    <name type="common">Orchid</name>
    <dbReference type="NCBI Taxonomy" id="94219"/>
    <lineage>
        <taxon>Eukaryota</taxon>
        <taxon>Viridiplantae</taxon>
        <taxon>Streptophyta</taxon>
        <taxon>Embryophyta</taxon>
        <taxon>Tracheophyta</taxon>
        <taxon>Spermatophyta</taxon>
        <taxon>Magnoliopsida</taxon>
        <taxon>Liliopsida</taxon>
        <taxon>Asparagales</taxon>
        <taxon>Orchidaceae</taxon>
        <taxon>Epidendroideae</taxon>
        <taxon>Malaxideae</taxon>
        <taxon>Dendrobiinae</taxon>
        <taxon>Dendrobium</taxon>
    </lineage>
</organism>
<evidence type="ECO:0000313" key="11">
    <source>
        <dbReference type="Proteomes" id="UP000829196"/>
    </source>
</evidence>
<dbReference type="AlphaFoldDB" id="A0A8T3ALV1"/>
<dbReference type="InterPro" id="IPR003616">
    <property type="entry name" value="Post-SET_dom"/>
</dbReference>
<evidence type="ECO:0000256" key="6">
    <source>
        <dbReference type="ARBA" id="ARBA00022723"/>
    </source>
</evidence>
<dbReference type="Pfam" id="PF00856">
    <property type="entry name" value="SET"/>
    <property type="match status" value="1"/>
</dbReference>
<accession>A0A8T3ALV1</accession>
<dbReference type="GO" id="GO:0005694">
    <property type="term" value="C:chromosome"/>
    <property type="evidence" value="ECO:0007669"/>
    <property type="project" value="UniProtKB-SubCell"/>
</dbReference>
<name>A0A8T3ALV1_DENNO</name>
<dbReference type="SMART" id="SM00317">
    <property type="entry name" value="SET"/>
    <property type="match status" value="1"/>
</dbReference>
<keyword evidence="5" id="KW-0949">S-adenosyl-L-methionine</keyword>
<dbReference type="GO" id="GO:0046872">
    <property type="term" value="F:metal ion binding"/>
    <property type="evidence" value="ECO:0007669"/>
    <property type="project" value="UniProtKB-KW"/>
</dbReference>
<keyword evidence="3" id="KW-0489">Methyltransferase</keyword>
<dbReference type="InterPro" id="IPR050973">
    <property type="entry name" value="H3K9_Histone-Lys_N-MTase"/>
</dbReference>
<dbReference type="SUPFAM" id="SSF82199">
    <property type="entry name" value="SET domain"/>
    <property type="match status" value="1"/>
</dbReference>
<keyword evidence="11" id="KW-1185">Reference proteome</keyword>
<evidence type="ECO:0000259" key="9">
    <source>
        <dbReference type="PROSITE" id="PS50868"/>
    </source>
</evidence>
<dbReference type="Gene3D" id="2.170.270.10">
    <property type="entry name" value="SET domain"/>
    <property type="match status" value="1"/>
</dbReference>
<dbReference type="PROSITE" id="PS50280">
    <property type="entry name" value="SET"/>
    <property type="match status" value="1"/>
</dbReference>
<dbReference type="EMBL" id="JAGYWB010000015">
    <property type="protein sequence ID" value="KAI0497546.1"/>
    <property type="molecule type" value="Genomic_DNA"/>
</dbReference>
<protein>
    <recommendedName>
        <fullName evidence="12">Histone-lysine N-methyltransferase SUVR3</fullName>
    </recommendedName>
</protein>
<evidence type="ECO:0000259" key="8">
    <source>
        <dbReference type="PROSITE" id="PS50280"/>
    </source>
</evidence>
<dbReference type="GO" id="GO:0008168">
    <property type="term" value="F:methyltransferase activity"/>
    <property type="evidence" value="ECO:0007669"/>
    <property type="project" value="UniProtKB-KW"/>
</dbReference>
<comment type="subcellular location">
    <subcellularLocation>
        <location evidence="1">Chromosome</location>
    </subcellularLocation>
</comment>
<dbReference type="InterPro" id="IPR046341">
    <property type="entry name" value="SET_dom_sf"/>
</dbReference>